<evidence type="ECO:0000313" key="4">
    <source>
        <dbReference type="Proteomes" id="UP000662931"/>
    </source>
</evidence>
<dbReference type="AlphaFoldDB" id="A0A875S4H1"/>
<dbReference type="Proteomes" id="UP000662931">
    <property type="component" value="Chromosome 4"/>
</dbReference>
<evidence type="ECO:0000313" key="3">
    <source>
        <dbReference type="EMBL" id="QPG76206.1"/>
    </source>
</evidence>
<proteinExistence type="predicted"/>
<keyword evidence="4" id="KW-1185">Reference proteome</keyword>
<dbReference type="EMBL" id="CP064815">
    <property type="protein sequence ID" value="QPG76206.1"/>
    <property type="molecule type" value="Genomic_DNA"/>
</dbReference>
<reference evidence="3" key="1">
    <citation type="submission" date="2020-10" db="EMBL/GenBank/DDBJ databases">
        <authorList>
            <person name="Roach M.J.R."/>
        </authorList>
    </citation>
    <scope>NUCLEOTIDE SEQUENCE</scope>
    <source>
        <strain evidence="3">CBS 1945</strain>
    </source>
</reference>
<evidence type="ECO:0000256" key="2">
    <source>
        <dbReference type="SAM" id="Phobius"/>
    </source>
</evidence>
<keyword evidence="2" id="KW-0812">Transmembrane</keyword>
<dbReference type="RefSeq" id="XP_038779771.1">
    <property type="nucleotide sequence ID" value="XM_038923843.1"/>
</dbReference>
<name>A0A875S4H1_EENNA</name>
<feature type="region of interest" description="Disordered" evidence="1">
    <location>
        <begin position="1"/>
        <end position="41"/>
    </location>
</feature>
<evidence type="ECO:0000256" key="1">
    <source>
        <dbReference type="SAM" id="MobiDB-lite"/>
    </source>
</evidence>
<keyword evidence="2" id="KW-1133">Transmembrane helix</keyword>
<keyword evidence="2" id="KW-0472">Membrane</keyword>
<organism evidence="3 4">
    <name type="scientific">Eeniella nana</name>
    <name type="common">Yeast</name>
    <name type="synonym">Brettanomyces nanus</name>
    <dbReference type="NCBI Taxonomy" id="13502"/>
    <lineage>
        <taxon>Eukaryota</taxon>
        <taxon>Fungi</taxon>
        <taxon>Dikarya</taxon>
        <taxon>Ascomycota</taxon>
        <taxon>Saccharomycotina</taxon>
        <taxon>Pichiomycetes</taxon>
        <taxon>Pichiales</taxon>
        <taxon>Pichiaceae</taxon>
        <taxon>Brettanomyces</taxon>
    </lineage>
</organism>
<accession>A0A875S4H1</accession>
<protein>
    <submittedName>
        <fullName evidence="3">Uncharacterized protein</fullName>
    </submittedName>
</protein>
<dbReference type="GeneID" id="62196992"/>
<dbReference type="OrthoDB" id="4080905at2759"/>
<dbReference type="KEGG" id="bnn:FOA43_003592"/>
<gene>
    <name evidence="3" type="ORF">FOA43_003592</name>
</gene>
<sequence length="283" mass="32059">MPNNNTLSSGPPYARAIIPPSVKDSKPYINPESLRTSKRAQRDTEILDSIEESVKRGEYKDHPTSMWTKFGFVFFSSFVFLGGFVVYQTSKGKPAFFPLWFRKVVPLAKADGVNKINLEALKRATKESLLIKLSMNGQVKQLFGLPLQLGEFERFDVSIEYRDYSMEGLQVDCSKQWWKPEFSIKKIMVSIPENFGGMLEPLKTNGEIDYDAIDKKFPNQRDYSILIDGRISAMGNSNSIVDKGSGAITFRGLIEFDHTKTIKLVNVLLSYKTNGNASIEKLW</sequence>
<feature type="transmembrane region" description="Helical" evidence="2">
    <location>
        <begin position="66"/>
        <end position="87"/>
    </location>
</feature>